<dbReference type="InterPro" id="IPR033131">
    <property type="entry name" value="Pectinesterase_Asp_AS"/>
</dbReference>
<protein>
    <recommendedName>
        <fullName evidence="2 8">Pectinesterase</fullName>
        <ecNumber evidence="2 8">3.1.1.11</ecNumber>
    </recommendedName>
</protein>
<proteinExistence type="predicted"/>
<keyword evidence="5" id="KW-0961">Cell wall biogenesis/degradation</keyword>
<dbReference type="PANTHER" id="PTHR31707">
    <property type="entry name" value="PECTINESTERASE"/>
    <property type="match status" value="1"/>
</dbReference>
<dbReference type="GO" id="GO:0030599">
    <property type="term" value="F:pectinesterase activity"/>
    <property type="evidence" value="ECO:0007669"/>
    <property type="project" value="UniProtKB-UniRule"/>
</dbReference>
<evidence type="ECO:0000256" key="8">
    <source>
        <dbReference type="RuleBase" id="RU000589"/>
    </source>
</evidence>
<comment type="catalytic activity">
    <reaction evidence="6 8">
        <text>[(1-&gt;4)-alpha-D-galacturonosyl methyl ester](n) + n H2O = [(1-&gt;4)-alpha-D-galacturonosyl](n) + n methanol + n H(+)</text>
        <dbReference type="Rhea" id="RHEA:22380"/>
        <dbReference type="Rhea" id="RHEA-COMP:14570"/>
        <dbReference type="Rhea" id="RHEA-COMP:14573"/>
        <dbReference type="ChEBI" id="CHEBI:15377"/>
        <dbReference type="ChEBI" id="CHEBI:15378"/>
        <dbReference type="ChEBI" id="CHEBI:17790"/>
        <dbReference type="ChEBI" id="CHEBI:140522"/>
        <dbReference type="ChEBI" id="CHEBI:140523"/>
        <dbReference type="EC" id="3.1.1.11"/>
    </reaction>
</comment>
<dbReference type="OrthoDB" id="1936831at2759"/>
<dbReference type="InterPro" id="IPR000070">
    <property type="entry name" value="Pectinesterase_cat"/>
</dbReference>
<dbReference type="SUPFAM" id="SSF51126">
    <property type="entry name" value="Pectin lyase-like"/>
    <property type="match status" value="1"/>
</dbReference>
<organism evidence="10 11">
    <name type="scientific">Actinidia rufa</name>
    <dbReference type="NCBI Taxonomy" id="165716"/>
    <lineage>
        <taxon>Eukaryota</taxon>
        <taxon>Viridiplantae</taxon>
        <taxon>Streptophyta</taxon>
        <taxon>Embryophyta</taxon>
        <taxon>Tracheophyta</taxon>
        <taxon>Spermatophyta</taxon>
        <taxon>Magnoliopsida</taxon>
        <taxon>eudicotyledons</taxon>
        <taxon>Gunneridae</taxon>
        <taxon>Pentapetalae</taxon>
        <taxon>asterids</taxon>
        <taxon>Ericales</taxon>
        <taxon>Actinidiaceae</taxon>
        <taxon>Actinidia</taxon>
    </lineage>
</organism>
<name>A0A7J0G0P1_9ERIC</name>
<dbReference type="Proteomes" id="UP000585474">
    <property type="component" value="Unassembled WGS sequence"/>
</dbReference>
<evidence type="ECO:0000256" key="6">
    <source>
        <dbReference type="ARBA" id="ARBA00047928"/>
    </source>
</evidence>
<evidence type="ECO:0000256" key="3">
    <source>
        <dbReference type="ARBA" id="ARBA00022801"/>
    </source>
</evidence>
<dbReference type="GO" id="GO:0042545">
    <property type="term" value="P:cell wall modification"/>
    <property type="evidence" value="ECO:0007669"/>
    <property type="project" value="UniProtKB-UniRule"/>
</dbReference>
<dbReference type="InterPro" id="IPR012334">
    <property type="entry name" value="Pectin_lyas_fold"/>
</dbReference>
<dbReference type="Pfam" id="PF01095">
    <property type="entry name" value="Pectinesterase"/>
    <property type="match status" value="1"/>
</dbReference>
<dbReference type="AlphaFoldDB" id="A0A7J0G0P1"/>
<comment type="caution">
    <text evidence="10">The sequence shown here is derived from an EMBL/GenBank/DDBJ whole genome shotgun (WGS) entry which is preliminary data.</text>
</comment>
<dbReference type="UniPathway" id="UPA00545">
    <property type="reaction ID" value="UER00823"/>
</dbReference>
<gene>
    <name evidence="10" type="ORF">Acr_17g0000670</name>
</gene>
<dbReference type="GO" id="GO:0045490">
    <property type="term" value="P:pectin catabolic process"/>
    <property type="evidence" value="ECO:0007669"/>
    <property type="project" value="UniProtKB-UniRule"/>
</dbReference>
<evidence type="ECO:0000256" key="5">
    <source>
        <dbReference type="ARBA" id="ARBA00023316"/>
    </source>
</evidence>
<sequence length="231" mass="25714">MAIDLIVAQDGSGHFTRISDAIHAAPSFSTRRYYIRIKEGLYIENVLVGKEKTNLALIGDGMDKTVISGNKSHGGGFQTNETPTVGIKGFGFIAQNITFRNTAGPKNGQAVALSIEANRAAFYKCRFQAYQDTLYTRGISQFFRDCEIYGTIDFIFGDATGWLEWEGRGVDKVYYAEYKNKGPGANIEEDRVKWSRVINSSATADKFSVRNFIEGDKWIPSTGIPFFLDLL</sequence>
<dbReference type="PROSITE" id="PS00503">
    <property type="entry name" value="PECTINESTERASE_2"/>
    <property type="match status" value="1"/>
</dbReference>
<dbReference type="EC" id="3.1.1.11" evidence="2 8"/>
<dbReference type="Gene3D" id="2.160.20.10">
    <property type="entry name" value="Single-stranded right-handed beta-helix, Pectin lyase-like"/>
    <property type="match status" value="2"/>
</dbReference>
<keyword evidence="11" id="KW-1185">Reference proteome</keyword>
<evidence type="ECO:0000256" key="1">
    <source>
        <dbReference type="ARBA" id="ARBA00005184"/>
    </source>
</evidence>
<feature type="active site" evidence="7">
    <location>
        <position position="153"/>
    </location>
</feature>
<evidence type="ECO:0000313" key="11">
    <source>
        <dbReference type="Proteomes" id="UP000585474"/>
    </source>
</evidence>
<dbReference type="EMBL" id="BJWL01000017">
    <property type="protein sequence ID" value="GFZ04495.1"/>
    <property type="molecule type" value="Genomic_DNA"/>
</dbReference>
<feature type="domain" description="Pectinesterase catalytic" evidence="9">
    <location>
        <begin position="4"/>
        <end position="160"/>
    </location>
</feature>
<evidence type="ECO:0000256" key="4">
    <source>
        <dbReference type="ARBA" id="ARBA00023085"/>
    </source>
</evidence>
<evidence type="ECO:0000313" key="10">
    <source>
        <dbReference type="EMBL" id="GFZ04495.1"/>
    </source>
</evidence>
<keyword evidence="4 8" id="KW-0063">Aspartyl esterase</keyword>
<dbReference type="InterPro" id="IPR011050">
    <property type="entry name" value="Pectin_lyase_fold/virulence"/>
</dbReference>
<evidence type="ECO:0000256" key="7">
    <source>
        <dbReference type="PROSITE-ProRule" id="PRU10040"/>
    </source>
</evidence>
<evidence type="ECO:0000256" key="2">
    <source>
        <dbReference type="ARBA" id="ARBA00013229"/>
    </source>
</evidence>
<keyword evidence="3 8" id="KW-0378">Hydrolase</keyword>
<reference evidence="10 11" key="1">
    <citation type="submission" date="2019-07" db="EMBL/GenBank/DDBJ databases">
        <title>De Novo Assembly of kiwifruit Actinidia rufa.</title>
        <authorList>
            <person name="Sugita-Konishi S."/>
            <person name="Sato K."/>
            <person name="Mori E."/>
            <person name="Abe Y."/>
            <person name="Kisaki G."/>
            <person name="Hamano K."/>
            <person name="Suezawa K."/>
            <person name="Otani M."/>
            <person name="Fukuda T."/>
            <person name="Manabe T."/>
            <person name="Gomi K."/>
            <person name="Tabuchi M."/>
            <person name="Akimitsu K."/>
            <person name="Kataoka I."/>
        </authorList>
    </citation>
    <scope>NUCLEOTIDE SEQUENCE [LARGE SCALE GENOMIC DNA]</scope>
    <source>
        <strain evidence="11">cv. Fuchu</strain>
    </source>
</reference>
<accession>A0A7J0G0P1</accession>
<comment type="pathway">
    <text evidence="1 8">Glycan metabolism; pectin degradation; 2-dehydro-3-deoxy-D-gluconate from pectin: step 1/5.</text>
</comment>
<evidence type="ECO:0000259" key="9">
    <source>
        <dbReference type="Pfam" id="PF01095"/>
    </source>
</evidence>